<feature type="domain" description="Cytochrome c" evidence="6">
    <location>
        <begin position="34"/>
        <end position="113"/>
    </location>
</feature>
<dbReference type="EMBL" id="NOXT01000083">
    <property type="protein sequence ID" value="OYQ31999.1"/>
    <property type="molecule type" value="Genomic_DNA"/>
</dbReference>
<evidence type="ECO:0000256" key="4">
    <source>
        <dbReference type="PROSITE-ProRule" id="PRU00433"/>
    </source>
</evidence>
<dbReference type="PROSITE" id="PS51007">
    <property type="entry name" value="CYTC"/>
    <property type="match status" value="1"/>
</dbReference>
<dbReference type="GO" id="GO:0020037">
    <property type="term" value="F:heme binding"/>
    <property type="evidence" value="ECO:0007669"/>
    <property type="project" value="InterPro"/>
</dbReference>
<dbReference type="Gene3D" id="1.10.760.10">
    <property type="entry name" value="Cytochrome c-like domain"/>
    <property type="match status" value="1"/>
</dbReference>
<evidence type="ECO:0000259" key="6">
    <source>
        <dbReference type="PROSITE" id="PS51007"/>
    </source>
</evidence>
<keyword evidence="2 4" id="KW-0479">Metal-binding</keyword>
<evidence type="ECO:0000313" key="7">
    <source>
        <dbReference type="EMBL" id="OYQ31999.1"/>
    </source>
</evidence>
<accession>A0A255YS30</accession>
<keyword evidence="5" id="KW-0732">Signal</keyword>
<dbReference type="AlphaFoldDB" id="A0A255YS30"/>
<dbReference type="Pfam" id="PF13442">
    <property type="entry name" value="Cytochrome_CBB3"/>
    <property type="match status" value="1"/>
</dbReference>
<dbReference type="SUPFAM" id="SSF46626">
    <property type="entry name" value="Cytochrome c"/>
    <property type="match status" value="1"/>
</dbReference>
<protein>
    <submittedName>
        <fullName evidence="7">Class I cytochrome c</fullName>
    </submittedName>
</protein>
<keyword evidence="8" id="KW-1185">Reference proteome</keyword>
<dbReference type="InterPro" id="IPR036909">
    <property type="entry name" value="Cyt_c-like_dom_sf"/>
</dbReference>
<evidence type="ECO:0000256" key="2">
    <source>
        <dbReference type="ARBA" id="ARBA00022723"/>
    </source>
</evidence>
<gene>
    <name evidence="7" type="ORF">CHU93_03985</name>
</gene>
<proteinExistence type="predicted"/>
<keyword evidence="1 4" id="KW-0349">Heme</keyword>
<evidence type="ECO:0000256" key="3">
    <source>
        <dbReference type="ARBA" id="ARBA00023004"/>
    </source>
</evidence>
<name>A0A255YS30_9SPHN</name>
<feature type="chain" id="PRO_5012242672" evidence="5">
    <location>
        <begin position="20"/>
        <end position="142"/>
    </location>
</feature>
<sequence>MMRALLLMIPVALAGAAFAQEAGKSVWQGIYTVEQADRGAGVYAQRCGACHGAALNGTGEAPPLIGGEFVSHWDTMTVGDLYDRVRTTMPQNDPQSLSREDYADVLAFLLKTNGFPAGSQPLDKRSEVLATIGITAEKPAGM</sequence>
<evidence type="ECO:0000313" key="8">
    <source>
        <dbReference type="Proteomes" id="UP000216991"/>
    </source>
</evidence>
<dbReference type="GO" id="GO:0009055">
    <property type="term" value="F:electron transfer activity"/>
    <property type="evidence" value="ECO:0007669"/>
    <property type="project" value="InterPro"/>
</dbReference>
<comment type="caution">
    <text evidence="7">The sequence shown here is derived from an EMBL/GenBank/DDBJ whole genome shotgun (WGS) entry which is preliminary data.</text>
</comment>
<dbReference type="InterPro" id="IPR009056">
    <property type="entry name" value="Cyt_c-like_dom"/>
</dbReference>
<keyword evidence="3 4" id="KW-0408">Iron</keyword>
<feature type="signal peptide" evidence="5">
    <location>
        <begin position="1"/>
        <end position="19"/>
    </location>
</feature>
<dbReference type="Proteomes" id="UP000216991">
    <property type="component" value="Unassembled WGS sequence"/>
</dbReference>
<reference evidence="7 8" key="1">
    <citation type="submission" date="2017-07" db="EMBL/GenBank/DDBJ databases">
        <title>Sandarakinorhabdus cyanobacteriorum sp. nov., a novel bacterium isolated from cyanobacterial aggregates in a eutrophic lake.</title>
        <authorList>
            <person name="Cai H."/>
        </authorList>
    </citation>
    <scope>NUCLEOTIDE SEQUENCE [LARGE SCALE GENOMIC DNA]</scope>
    <source>
        <strain evidence="7 8">TH057</strain>
    </source>
</reference>
<dbReference type="GO" id="GO:0046872">
    <property type="term" value="F:metal ion binding"/>
    <property type="evidence" value="ECO:0007669"/>
    <property type="project" value="UniProtKB-KW"/>
</dbReference>
<evidence type="ECO:0000256" key="5">
    <source>
        <dbReference type="SAM" id="SignalP"/>
    </source>
</evidence>
<evidence type="ECO:0000256" key="1">
    <source>
        <dbReference type="ARBA" id="ARBA00022617"/>
    </source>
</evidence>
<dbReference type="OrthoDB" id="7255288at2"/>
<organism evidence="7 8">
    <name type="scientific">Sandarakinorhabdus cyanobacteriorum</name>
    <dbReference type="NCBI Taxonomy" id="1981098"/>
    <lineage>
        <taxon>Bacteria</taxon>
        <taxon>Pseudomonadati</taxon>
        <taxon>Pseudomonadota</taxon>
        <taxon>Alphaproteobacteria</taxon>
        <taxon>Sphingomonadales</taxon>
        <taxon>Sphingosinicellaceae</taxon>
        <taxon>Sandarakinorhabdus</taxon>
    </lineage>
</organism>